<evidence type="ECO:0000313" key="3">
    <source>
        <dbReference type="Proteomes" id="UP001596512"/>
    </source>
</evidence>
<organism evidence="2 3">
    <name type="scientific">Actinokineospora soli</name>
    <dbReference type="NCBI Taxonomy" id="1048753"/>
    <lineage>
        <taxon>Bacteria</taxon>
        <taxon>Bacillati</taxon>
        <taxon>Actinomycetota</taxon>
        <taxon>Actinomycetes</taxon>
        <taxon>Pseudonocardiales</taxon>
        <taxon>Pseudonocardiaceae</taxon>
        <taxon>Actinokineospora</taxon>
    </lineage>
</organism>
<proteinExistence type="predicted"/>
<gene>
    <name evidence="2" type="ORF">ACFQV2_24780</name>
</gene>
<protein>
    <submittedName>
        <fullName evidence="2">Uncharacterized protein</fullName>
    </submittedName>
</protein>
<dbReference type="Proteomes" id="UP001596512">
    <property type="component" value="Unassembled WGS sequence"/>
</dbReference>
<dbReference type="EMBL" id="JBHTEY010000004">
    <property type="protein sequence ID" value="MFC7616209.1"/>
    <property type="molecule type" value="Genomic_DNA"/>
</dbReference>
<accession>A0ABW2TR87</accession>
<sequence length="238" mass="25305">MKKSAKTAWSATGAVGVALSALSAVFVVSALPAGANVIAVTSPVSAGPAAHGQQYPDGPSSVDGSPLERCRRGTDYPVPGRNPVLDEPLNTSFKSNVGLSVKVQLEGGTFYGNRKLIFTNTSNAPVHTDCLVLKFRAPAGSVDHHYRASVQYGHPQQDYVEVPRGNGESHYIIRLGFHDVPLADRTVPVGQTWTYELAGSNQGSMSLEATRDSVEVLADMTVSGNHWISQYGTKRLGN</sequence>
<reference evidence="3" key="1">
    <citation type="journal article" date="2019" name="Int. J. Syst. Evol. Microbiol.">
        <title>The Global Catalogue of Microorganisms (GCM) 10K type strain sequencing project: providing services to taxonomists for standard genome sequencing and annotation.</title>
        <authorList>
            <consortium name="The Broad Institute Genomics Platform"/>
            <consortium name="The Broad Institute Genome Sequencing Center for Infectious Disease"/>
            <person name="Wu L."/>
            <person name="Ma J."/>
        </authorList>
    </citation>
    <scope>NUCLEOTIDE SEQUENCE [LARGE SCALE GENOMIC DNA]</scope>
    <source>
        <strain evidence="3">JCM 17695</strain>
    </source>
</reference>
<evidence type="ECO:0000256" key="1">
    <source>
        <dbReference type="SAM" id="MobiDB-lite"/>
    </source>
</evidence>
<keyword evidence="3" id="KW-1185">Reference proteome</keyword>
<name>A0ABW2TR87_9PSEU</name>
<comment type="caution">
    <text evidence="2">The sequence shown here is derived from an EMBL/GenBank/DDBJ whole genome shotgun (WGS) entry which is preliminary data.</text>
</comment>
<evidence type="ECO:0000313" key="2">
    <source>
        <dbReference type="EMBL" id="MFC7616209.1"/>
    </source>
</evidence>
<feature type="region of interest" description="Disordered" evidence="1">
    <location>
        <begin position="48"/>
        <end position="85"/>
    </location>
</feature>